<feature type="transmembrane region" description="Helical" evidence="1">
    <location>
        <begin position="6"/>
        <end position="26"/>
    </location>
</feature>
<protein>
    <submittedName>
        <fullName evidence="2">Uncharacterized protein</fullName>
    </submittedName>
</protein>
<organism evidence="2 3">
    <name type="scientific">Goodea atripinnis</name>
    <dbReference type="NCBI Taxonomy" id="208336"/>
    <lineage>
        <taxon>Eukaryota</taxon>
        <taxon>Metazoa</taxon>
        <taxon>Chordata</taxon>
        <taxon>Craniata</taxon>
        <taxon>Vertebrata</taxon>
        <taxon>Euteleostomi</taxon>
        <taxon>Actinopterygii</taxon>
        <taxon>Neopterygii</taxon>
        <taxon>Teleostei</taxon>
        <taxon>Neoteleostei</taxon>
        <taxon>Acanthomorphata</taxon>
        <taxon>Ovalentaria</taxon>
        <taxon>Atherinomorphae</taxon>
        <taxon>Cyprinodontiformes</taxon>
        <taxon>Goodeidae</taxon>
        <taxon>Goodea</taxon>
    </lineage>
</organism>
<proteinExistence type="predicted"/>
<dbReference type="EMBL" id="JAHRIO010080100">
    <property type="protein sequence ID" value="MEQ2183992.1"/>
    <property type="molecule type" value="Genomic_DNA"/>
</dbReference>
<keyword evidence="1" id="KW-0812">Transmembrane</keyword>
<name>A0ABV0PKH4_9TELE</name>
<evidence type="ECO:0000313" key="2">
    <source>
        <dbReference type="EMBL" id="MEQ2183992.1"/>
    </source>
</evidence>
<keyword evidence="1" id="KW-0472">Membrane</keyword>
<keyword evidence="3" id="KW-1185">Reference proteome</keyword>
<sequence>MLESVINVLVGGGLSVCVFSVSHYSLPLNISQHPFGLLLSLSVIKIAAMQTLAEAQWTYGKPIQIPRNTTAWLRVMLIRCFPRTKLKMYIFLLRFSHLFFQFSFAFNILAFL</sequence>
<gene>
    <name evidence="2" type="ORF">GOODEAATRI_003506</name>
</gene>
<reference evidence="2 3" key="1">
    <citation type="submission" date="2021-06" db="EMBL/GenBank/DDBJ databases">
        <authorList>
            <person name="Palmer J.M."/>
        </authorList>
    </citation>
    <scope>NUCLEOTIDE SEQUENCE [LARGE SCALE GENOMIC DNA]</scope>
    <source>
        <strain evidence="2 3">GA_2019</strain>
        <tissue evidence="2">Muscle</tissue>
    </source>
</reference>
<accession>A0ABV0PKH4</accession>
<dbReference type="Proteomes" id="UP001476798">
    <property type="component" value="Unassembled WGS sequence"/>
</dbReference>
<evidence type="ECO:0000313" key="3">
    <source>
        <dbReference type="Proteomes" id="UP001476798"/>
    </source>
</evidence>
<keyword evidence="1" id="KW-1133">Transmembrane helix</keyword>
<feature type="transmembrane region" description="Helical" evidence="1">
    <location>
        <begin position="89"/>
        <end position="111"/>
    </location>
</feature>
<comment type="caution">
    <text evidence="2">The sequence shown here is derived from an EMBL/GenBank/DDBJ whole genome shotgun (WGS) entry which is preliminary data.</text>
</comment>
<evidence type="ECO:0000256" key="1">
    <source>
        <dbReference type="SAM" id="Phobius"/>
    </source>
</evidence>